<dbReference type="EMBL" id="AFYH01114703">
    <property type="status" value="NOT_ANNOTATED_CDS"/>
    <property type="molecule type" value="Genomic_DNA"/>
</dbReference>
<dbReference type="eggNOG" id="KOG3191">
    <property type="taxonomic scope" value="Eukaryota"/>
</dbReference>
<evidence type="ECO:0000256" key="16">
    <source>
        <dbReference type="ARBA" id="ARBA00093667"/>
    </source>
</evidence>
<sequence>MHPTPLHSHVGQGAFSDVYDPAEDTFLLIDVLERDKDKLNQCSICLEVGCGSGVVSVFLASAVGPRAFYLCTDINPLAAACTLETSRCNKTDVQPLVTDLVEGLLPRLCGKVDILVFNPPYVVTPSEEVGGHGIEAAWAGGKKGREVIDRFLPYVSALLSNGGLFYLVTVQENNPDEIIEILKRWGLPGTVAMSRKAGRETLSVLRFSKVITVGCH</sequence>
<evidence type="ECO:0000256" key="10">
    <source>
        <dbReference type="ARBA" id="ARBA00062344"/>
    </source>
</evidence>
<dbReference type="Pfam" id="PF05175">
    <property type="entry name" value="MTS"/>
    <property type="match status" value="1"/>
</dbReference>
<gene>
    <name evidence="18" type="primary">N6AMT1</name>
    <name evidence="18" type="synonym">HEMK2</name>
</gene>
<comment type="function">
    <text evidence="9">Methyltransferase that can methylate proteins and, to a lower extent, arsenic. Catalytic subunit of a heterodimer with TRMT112, which monomethylates 'Lys-12' of histone H4 (H4K12me1), a modification present at the promoters of numerous genes encoding cell cycle regulators. Catalytic subunit of a heterodimer with TRMT112, which catalyzes N5-methylation of Glu residue of proteins with a Gly-Gln-Xaa-Xaa-Xaa-Arg motif. Methylates ETF1 on 'Gln-185'; ETF1 needs to be complexed to ERF3 in its GTP-bound form to be efficiently methylated. May also play a role in the modulation of arsenic-induced toxicity by mediating the conversion of monomethylarsonous acid (3+) into the less toxic dimethylarsonic acid. It however only plays a limited role in arsenic metabolism compared with AS3MT.</text>
</comment>
<dbReference type="Proteomes" id="UP000008672">
    <property type="component" value="Unassembled WGS sequence"/>
</dbReference>
<dbReference type="OrthoDB" id="406152at2759"/>
<dbReference type="EMBL" id="AFYH01114700">
    <property type="status" value="NOT_ANNOTATED_CDS"/>
    <property type="molecule type" value="Genomic_DNA"/>
</dbReference>
<dbReference type="EMBL" id="AFYH01114701">
    <property type="status" value="NOT_ANNOTATED_CDS"/>
    <property type="molecule type" value="Genomic_DNA"/>
</dbReference>
<dbReference type="PANTHER" id="PTHR45875:SF1">
    <property type="entry name" value="METHYLTRANSFERASE N6AMT1"/>
    <property type="match status" value="1"/>
</dbReference>
<dbReference type="CDD" id="cd02440">
    <property type="entry name" value="AdoMet_MTases"/>
    <property type="match status" value="1"/>
</dbReference>
<feature type="domain" description="Methyltransferase small" evidence="17">
    <location>
        <begin position="25"/>
        <end position="126"/>
    </location>
</feature>
<dbReference type="InterPro" id="IPR002052">
    <property type="entry name" value="DNA_methylase_N6_adenine_CS"/>
</dbReference>
<dbReference type="HOGENOM" id="CLU_018398_6_0_1"/>
<evidence type="ECO:0000256" key="6">
    <source>
        <dbReference type="ARBA" id="ARBA00023242"/>
    </source>
</evidence>
<dbReference type="FunCoup" id="H3AAY7">
    <property type="interactions" value="1061"/>
</dbReference>
<evidence type="ECO:0000256" key="14">
    <source>
        <dbReference type="ARBA" id="ARBA00083337"/>
    </source>
</evidence>
<dbReference type="EMBL" id="AFYH01114704">
    <property type="status" value="NOT_ANNOTATED_CDS"/>
    <property type="molecule type" value="Genomic_DNA"/>
</dbReference>
<evidence type="ECO:0000313" key="18">
    <source>
        <dbReference type="Ensembl" id="ENSLACP00000006808.1"/>
    </source>
</evidence>
<dbReference type="SUPFAM" id="SSF53335">
    <property type="entry name" value="S-adenosyl-L-methionine-dependent methyltransferases"/>
    <property type="match status" value="1"/>
</dbReference>
<evidence type="ECO:0000256" key="2">
    <source>
        <dbReference type="ARBA" id="ARBA00006149"/>
    </source>
</evidence>
<dbReference type="PROSITE" id="PS00092">
    <property type="entry name" value="N6_MTASE"/>
    <property type="match status" value="1"/>
</dbReference>
<evidence type="ECO:0000256" key="3">
    <source>
        <dbReference type="ARBA" id="ARBA00022603"/>
    </source>
</evidence>
<comment type="subunit">
    <text evidence="10">Heterodimer; heterodimerization with TRMT112 is required for S-adenosyl-L-methionine-binding.</text>
</comment>
<reference evidence="19" key="1">
    <citation type="submission" date="2011-08" db="EMBL/GenBank/DDBJ databases">
        <title>The draft genome of Latimeria chalumnae.</title>
        <authorList>
            <person name="Di Palma F."/>
            <person name="Alfoldi J."/>
            <person name="Johnson J."/>
            <person name="Berlin A."/>
            <person name="Gnerre S."/>
            <person name="Jaffe D."/>
            <person name="MacCallum I."/>
            <person name="Young S."/>
            <person name="Walker B.J."/>
            <person name="Lander E."/>
            <person name="Lindblad-Toh K."/>
        </authorList>
    </citation>
    <scope>NUCLEOTIDE SEQUENCE [LARGE SCALE GENOMIC DNA]</scope>
    <source>
        <strain evidence="19">Wild caught</strain>
    </source>
</reference>
<dbReference type="GO" id="GO:0035657">
    <property type="term" value="C:eRF1 methyltransferase complex"/>
    <property type="evidence" value="ECO:0007669"/>
    <property type="project" value="TreeGrafter"/>
</dbReference>
<comment type="subcellular location">
    <subcellularLocation>
        <location evidence="1">Nucleus</location>
    </subcellularLocation>
</comment>
<comment type="catalytic activity">
    <reaction evidence="7">
        <text>L-lysyl-[histone] + S-adenosyl-L-methionine = N(6)-methyl-L-lysyl-[histone] + S-adenosyl-L-homocysteine + H(+)</text>
        <dbReference type="Rhea" id="RHEA:10024"/>
        <dbReference type="Rhea" id="RHEA-COMP:9845"/>
        <dbReference type="Rhea" id="RHEA-COMP:9846"/>
        <dbReference type="ChEBI" id="CHEBI:15378"/>
        <dbReference type="ChEBI" id="CHEBI:29969"/>
        <dbReference type="ChEBI" id="CHEBI:57856"/>
        <dbReference type="ChEBI" id="CHEBI:59789"/>
        <dbReference type="ChEBI" id="CHEBI:61929"/>
    </reaction>
    <physiologicalReaction direction="left-to-right" evidence="7">
        <dbReference type="Rhea" id="RHEA:10025"/>
    </physiologicalReaction>
</comment>
<dbReference type="OMA" id="EWDDWME"/>
<reference evidence="18" key="2">
    <citation type="submission" date="2025-08" db="UniProtKB">
        <authorList>
            <consortium name="Ensembl"/>
        </authorList>
    </citation>
    <scope>IDENTIFICATION</scope>
</reference>
<dbReference type="CTD" id="67768"/>
<accession>H3AAY7</accession>
<dbReference type="GO" id="GO:0005634">
    <property type="term" value="C:nucleus"/>
    <property type="evidence" value="ECO:0007669"/>
    <property type="project" value="UniProtKB-SubCell"/>
</dbReference>
<dbReference type="InterPro" id="IPR052190">
    <property type="entry name" value="Euk-Arch_PrmC-MTase"/>
</dbReference>
<dbReference type="AlphaFoldDB" id="H3AAY7"/>
<dbReference type="InterPro" id="IPR004557">
    <property type="entry name" value="PrmC-related"/>
</dbReference>
<dbReference type="InParanoid" id="H3AAY7"/>
<dbReference type="Gene3D" id="3.40.50.150">
    <property type="entry name" value="Vaccinia Virus protein VP39"/>
    <property type="match status" value="1"/>
</dbReference>
<comment type="similarity">
    <text evidence="2">Belongs to the eukaryotic/archaeal PrmC-related family.</text>
</comment>
<evidence type="ECO:0000256" key="8">
    <source>
        <dbReference type="ARBA" id="ARBA00050903"/>
    </source>
</evidence>
<name>H3AAY7_LATCH</name>
<keyword evidence="19" id="KW-1185">Reference proteome</keyword>
<dbReference type="GO" id="GO:0003676">
    <property type="term" value="F:nucleic acid binding"/>
    <property type="evidence" value="ECO:0007669"/>
    <property type="project" value="InterPro"/>
</dbReference>
<keyword evidence="6" id="KW-0539">Nucleus</keyword>
<evidence type="ECO:0000256" key="12">
    <source>
        <dbReference type="ARBA" id="ARBA00076540"/>
    </source>
</evidence>
<evidence type="ECO:0000259" key="17">
    <source>
        <dbReference type="Pfam" id="PF05175"/>
    </source>
</evidence>
<comment type="catalytic activity">
    <reaction evidence="8">
        <text>methylarsonous acid + S-adenosyl-L-methionine = dimethylarsinate + S-adenosyl-L-homocysteine + 2 H(+)</text>
        <dbReference type="Rhea" id="RHEA:11684"/>
        <dbReference type="ChEBI" id="CHEBI:15378"/>
        <dbReference type="ChEBI" id="CHEBI:16223"/>
        <dbReference type="ChEBI" id="CHEBI:17826"/>
        <dbReference type="ChEBI" id="CHEBI:57856"/>
        <dbReference type="ChEBI" id="CHEBI:59789"/>
    </reaction>
</comment>
<evidence type="ECO:0000256" key="11">
    <source>
        <dbReference type="ARBA" id="ARBA00075330"/>
    </source>
</evidence>
<dbReference type="GeneID" id="102346044"/>
<dbReference type="RefSeq" id="XP_006000806.1">
    <property type="nucleotide sequence ID" value="XM_006000744.3"/>
</dbReference>
<evidence type="ECO:0000256" key="7">
    <source>
        <dbReference type="ARBA" id="ARBA00048619"/>
    </source>
</evidence>
<evidence type="ECO:0000256" key="4">
    <source>
        <dbReference type="ARBA" id="ARBA00022679"/>
    </source>
</evidence>
<keyword evidence="4" id="KW-0808">Transferase</keyword>
<reference evidence="18" key="3">
    <citation type="submission" date="2025-09" db="UniProtKB">
        <authorList>
            <consortium name="Ensembl"/>
        </authorList>
    </citation>
    <scope>IDENTIFICATION</scope>
</reference>
<protein>
    <recommendedName>
        <fullName evidence="15">Methyltransferase HEMK2</fullName>
    </recommendedName>
    <alternativeName>
        <fullName evidence="14">HemK methyltransferase family member 2</fullName>
    </alternativeName>
    <alternativeName>
        <fullName evidence="12">Lysine N-methyltransferase 9</fullName>
    </alternativeName>
    <alternativeName>
        <fullName evidence="11">Methylarsonite methyltransferase N6AMT1</fullName>
    </alternativeName>
    <alternativeName>
        <fullName evidence="16">Methyltransferase N6AMT1</fullName>
    </alternativeName>
    <alternativeName>
        <fullName evidence="13">Protein N(5)-glutamine methyltransferase</fullName>
    </alternativeName>
</protein>
<evidence type="ECO:0000256" key="1">
    <source>
        <dbReference type="ARBA" id="ARBA00004123"/>
    </source>
</evidence>
<dbReference type="InterPro" id="IPR029063">
    <property type="entry name" value="SAM-dependent_MTases_sf"/>
</dbReference>
<evidence type="ECO:0000256" key="13">
    <source>
        <dbReference type="ARBA" id="ARBA00080992"/>
    </source>
</evidence>
<evidence type="ECO:0000256" key="15">
    <source>
        <dbReference type="ARBA" id="ARBA00093624"/>
    </source>
</evidence>
<evidence type="ECO:0000313" key="19">
    <source>
        <dbReference type="Proteomes" id="UP000008672"/>
    </source>
</evidence>
<keyword evidence="5" id="KW-0949">S-adenosyl-L-methionine</keyword>
<dbReference type="GO" id="GO:0036009">
    <property type="term" value="F:protein-glutamine N-methyltransferase activity"/>
    <property type="evidence" value="ECO:0007669"/>
    <property type="project" value="UniProtKB-ARBA"/>
</dbReference>
<dbReference type="STRING" id="7897.ENSLACP00000006808"/>
<dbReference type="EMBL" id="AFYH01114702">
    <property type="status" value="NOT_ANNOTATED_CDS"/>
    <property type="molecule type" value="Genomic_DNA"/>
</dbReference>
<dbReference type="GO" id="GO:0032259">
    <property type="term" value="P:methylation"/>
    <property type="evidence" value="ECO:0007669"/>
    <property type="project" value="UniProtKB-KW"/>
</dbReference>
<evidence type="ECO:0000256" key="5">
    <source>
        <dbReference type="ARBA" id="ARBA00022691"/>
    </source>
</evidence>
<dbReference type="InterPro" id="IPR007848">
    <property type="entry name" value="Small_mtfrase_dom"/>
</dbReference>
<organism evidence="18 19">
    <name type="scientific">Latimeria chalumnae</name>
    <name type="common">Coelacanth</name>
    <dbReference type="NCBI Taxonomy" id="7897"/>
    <lineage>
        <taxon>Eukaryota</taxon>
        <taxon>Metazoa</taxon>
        <taxon>Chordata</taxon>
        <taxon>Craniata</taxon>
        <taxon>Vertebrata</taxon>
        <taxon>Euteleostomi</taxon>
        <taxon>Coelacanthiformes</taxon>
        <taxon>Coelacanthidae</taxon>
        <taxon>Latimeria</taxon>
    </lineage>
</organism>
<dbReference type="NCBIfam" id="TIGR00537">
    <property type="entry name" value="hemK_rel_arch"/>
    <property type="match status" value="1"/>
</dbReference>
<keyword evidence="3" id="KW-0489">Methyltransferase</keyword>
<dbReference type="PANTHER" id="PTHR45875">
    <property type="entry name" value="METHYLTRANSFERASE N6AMT1"/>
    <property type="match status" value="1"/>
</dbReference>
<dbReference type="FunFam" id="3.40.50.150:FF:000077">
    <property type="entry name" value="HemK methyltransferase family member 2"/>
    <property type="match status" value="1"/>
</dbReference>
<dbReference type="KEGG" id="lcm:102346044"/>
<dbReference type="Ensembl" id="ENSLACT00000006866.1">
    <property type="protein sequence ID" value="ENSLACP00000006808.1"/>
    <property type="gene ID" value="ENSLACG00000006042.1"/>
</dbReference>
<dbReference type="GeneTree" id="ENSGT00390000013073"/>
<evidence type="ECO:0000256" key="9">
    <source>
        <dbReference type="ARBA" id="ARBA00053180"/>
    </source>
</evidence>
<proteinExistence type="inferred from homology"/>